<evidence type="ECO:0000313" key="2">
    <source>
        <dbReference type="EMBL" id="MDE1464406.1"/>
    </source>
</evidence>
<accession>A0ABT5UDF0</accession>
<feature type="coiled-coil region" evidence="1">
    <location>
        <begin position="112"/>
        <end position="226"/>
    </location>
</feature>
<evidence type="ECO:0000313" key="3">
    <source>
        <dbReference type="Proteomes" id="UP001528823"/>
    </source>
</evidence>
<dbReference type="Gene3D" id="2.40.420.20">
    <property type="match status" value="1"/>
</dbReference>
<organism evidence="2 3">
    <name type="scientific">Spartinivicinus poritis</name>
    <dbReference type="NCBI Taxonomy" id="2994640"/>
    <lineage>
        <taxon>Bacteria</taxon>
        <taxon>Pseudomonadati</taxon>
        <taxon>Pseudomonadota</taxon>
        <taxon>Gammaproteobacteria</taxon>
        <taxon>Oceanospirillales</taxon>
        <taxon>Zooshikellaceae</taxon>
        <taxon>Spartinivicinus</taxon>
    </lineage>
</organism>
<dbReference type="PANTHER" id="PTHR30469:SF15">
    <property type="entry name" value="HLYD FAMILY OF SECRETION PROTEINS"/>
    <property type="match status" value="1"/>
</dbReference>
<evidence type="ECO:0008006" key="4">
    <source>
        <dbReference type="Google" id="ProtNLM"/>
    </source>
</evidence>
<proteinExistence type="predicted"/>
<evidence type="ECO:0000256" key="1">
    <source>
        <dbReference type="SAM" id="Coils"/>
    </source>
</evidence>
<dbReference type="RefSeq" id="WP_274690732.1">
    <property type="nucleotide sequence ID" value="NZ_JAPMOU010000034.1"/>
</dbReference>
<dbReference type="Proteomes" id="UP001528823">
    <property type="component" value="Unassembled WGS sequence"/>
</dbReference>
<keyword evidence="3" id="KW-1185">Reference proteome</keyword>
<dbReference type="Gene3D" id="2.40.50.100">
    <property type="match status" value="1"/>
</dbReference>
<comment type="caution">
    <text evidence="2">The sequence shown here is derived from an EMBL/GenBank/DDBJ whole genome shotgun (WGS) entry which is preliminary data.</text>
</comment>
<sequence length="455" mass="50459">MLTKWLESRFSLPLIAIAGFILAALAIKQKTEIARAEQAKVTRKVWYIDVQEVPLKARAIGYGTVQPETTLAANAQVAGKVVYVHPDLKKGGSINKGVKVLQIDTTDYELAISQAQANLAVYQANLKELEVEKQNTQILLEIAKRNYEIGKSELERKKQLHKQQSVSQSTVDMEEQKVLALQEQFQSLQNTLTTLPSRRAVIEAQIMQASAQLKEQQKNLERTTITMPFKGRIGEVHIDLDEYVNAGAKLFDASNIGRVEIHAQLPMKHARALVLGVDRSILTREPPSPQKLLQALNLDVTVRLVGTLKKASWKAKAVRLGEEIDQTSRTVSFIVAIDSSYEKGIPGERPPLLKGMYTEVEFQSAAQQRIVIPRQAIHQGKAYIASKDNTLQIKPVKIEFFQGELVAIAEGVKPGDRLVTSDVIPAVAGMQLNLAHNEKLQETIKLLASGKGDFK</sequence>
<protein>
    <recommendedName>
        <fullName evidence="4">HlyD family secretion protein</fullName>
    </recommendedName>
</protein>
<dbReference type="SUPFAM" id="SSF111369">
    <property type="entry name" value="HlyD-like secretion proteins"/>
    <property type="match status" value="1"/>
</dbReference>
<name>A0ABT5UDF0_9GAMM</name>
<dbReference type="PANTHER" id="PTHR30469">
    <property type="entry name" value="MULTIDRUG RESISTANCE PROTEIN MDTA"/>
    <property type="match status" value="1"/>
</dbReference>
<dbReference type="EMBL" id="JAPMOU010000034">
    <property type="protein sequence ID" value="MDE1464406.1"/>
    <property type="molecule type" value="Genomic_DNA"/>
</dbReference>
<gene>
    <name evidence="2" type="ORF">ORQ98_20815</name>
</gene>
<keyword evidence="1" id="KW-0175">Coiled coil</keyword>
<dbReference type="Gene3D" id="1.10.287.470">
    <property type="entry name" value="Helix hairpin bin"/>
    <property type="match status" value="1"/>
</dbReference>
<reference evidence="2 3" key="1">
    <citation type="submission" date="2022-11" db="EMBL/GenBank/DDBJ databases">
        <title>Spartinivicinus poritis sp. nov., isolated from scleractinian coral Porites lutea.</title>
        <authorList>
            <person name="Zhang G."/>
            <person name="Cai L."/>
            <person name="Wei Q."/>
        </authorList>
    </citation>
    <scope>NUCLEOTIDE SEQUENCE [LARGE SCALE GENOMIC DNA]</scope>
    <source>
        <strain evidence="2 3">A2-2</strain>
    </source>
</reference>
<dbReference type="Gene3D" id="2.40.30.170">
    <property type="match status" value="1"/>
</dbReference>